<protein>
    <submittedName>
        <fullName evidence="4">Oxidoreductase</fullName>
    </submittedName>
</protein>
<organism evidence="4 5">
    <name type="scientific">Oceanobacillus neutriphilus</name>
    <dbReference type="NCBI Taxonomy" id="531815"/>
    <lineage>
        <taxon>Bacteria</taxon>
        <taxon>Bacillati</taxon>
        <taxon>Bacillota</taxon>
        <taxon>Bacilli</taxon>
        <taxon>Bacillales</taxon>
        <taxon>Bacillaceae</taxon>
        <taxon>Oceanobacillus</taxon>
    </lineage>
</organism>
<reference evidence="5" key="1">
    <citation type="journal article" date="2019" name="Int. J. Syst. Evol. Microbiol.">
        <title>The Global Catalogue of Microorganisms (GCM) 10K type strain sequencing project: providing services to taxonomists for standard genome sequencing and annotation.</title>
        <authorList>
            <consortium name="The Broad Institute Genomics Platform"/>
            <consortium name="The Broad Institute Genome Sequencing Center for Infectious Disease"/>
            <person name="Wu L."/>
            <person name="Ma J."/>
        </authorList>
    </citation>
    <scope>NUCLEOTIDE SEQUENCE [LARGE SCALE GENOMIC DNA]</scope>
    <source>
        <strain evidence="5">CGMCC 1.7693</strain>
    </source>
</reference>
<dbReference type="InterPro" id="IPR036291">
    <property type="entry name" value="NAD(P)-bd_dom_sf"/>
</dbReference>
<dbReference type="Pfam" id="PF22725">
    <property type="entry name" value="GFO_IDH_MocA_C3"/>
    <property type="match status" value="1"/>
</dbReference>
<feature type="domain" description="Gfo/Idh/MocA-like oxidoreductase N-terminal" evidence="2">
    <location>
        <begin position="4"/>
        <end position="119"/>
    </location>
</feature>
<feature type="domain" description="GFO/IDH/MocA-like oxidoreductase" evidence="3">
    <location>
        <begin position="130"/>
        <end position="264"/>
    </location>
</feature>
<keyword evidence="5" id="KW-1185">Reference proteome</keyword>
<comment type="caution">
    <text evidence="4">The sequence shown here is derived from an EMBL/GenBank/DDBJ whole genome shotgun (WGS) entry which is preliminary data.</text>
</comment>
<gene>
    <name evidence="4" type="ORF">GCM10011346_48260</name>
</gene>
<proteinExistence type="predicted"/>
<dbReference type="RefSeq" id="WP_188737989.1">
    <property type="nucleotide sequence ID" value="NZ_BMLW01000019.1"/>
</dbReference>
<evidence type="ECO:0000313" key="5">
    <source>
        <dbReference type="Proteomes" id="UP000641206"/>
    </source>
</evidence>
<evidence type="ECO:0000259" key="2">
    <source>
        <dbReference type="Pfam" id="PF01408"/>
    </source>
</evidence>
<evidence type="ECO:0000259" key="3">
    <source>
        <dbReference type="Pfam" id="PF22725"/>
    </source>
</evidence>
<dbReference type="Pfam" id="PF01408">
    <property type="entry name" value="GFO_IDH_MocA"/>
    <property type="match status" value="1"/>
</dbReference>
<dbReference type="PANTHER" id="PTHR43818:SF11">
    <property type="entry name" value="BCDNA.GH03377"/>
    <property type="match status" value="1"/>
</dbReference>
<dbReference type="InterPro" id="IPR055170">
    <property type="entry name" value="GFO_IDH_MocA-like_dom"/>
</dbReference>
<dbReference type="EMBL" id="BMLW01000019">
    <property type="protein sequence ID" value="GGP16392.1"/>
    <property type="molecule type" value="Genomic_DNA"/>
</dbReference>
<evidence type="ECO:0000313" key="4">
    <source>
        <dbReference type="EMBL" id="GGP16392.1"/>
    </source>
</evidence>
<name>A0ABQ2P2J8_9BACI</name>
<dbReference type="InterPro" id="IPR000683">
    <property type="entry name" value="Gfo/Idh/MocA-like_OxRdtase_N"/>
</dbReference>
<dbReference type="Gene3D" id="3.40.50.720">
    <property type="entry name" value="NAD(P)-binding Rossmann-like Domain"/>
    <property type="match status" value="1"/>
</dbReference>
<dbReference type="PANTHER" id="PTHR43818">
    <property type="entry name" value="BCDNA.GH03377"/>
    <property type="match status" value="1"/>
</dbReference>
<dbReference type="InterPro" id="IPR050463">
    <property type="entry name" value="Gfo/Idh/MocA_oxidrdct_glycsds"/>
</dbReference>
<dbReference type="SUPFAM" id="SSF51735">
    <property type="entry name" value="NAD(P)-binding Rossmann-fold domains"/>
    <property type="match status" value="1"/>
</dbReference>
<accession>A0ABQ2P2J8</accession>
<keyword evidence="1" id="KW-0560">Oxidoreductase</keyword>
<dbReference type="SUPFAM" id="SSF55347">
    <property type="entry name" value="Glyceraldehyde-3-phosphate dehydrogenase-like, C-terminal domain"/>
    <property type="match status" value="1"/>
</dbReference>
<dbReference type="Gene3D" id="3.30.360.10">
    <property type="entry name" value="Dihydrodipicolinate Reductase, domain 2"/>
    <property type="match status" value="1"/>
</dbReference>
<dbReference type="Proteomes" id="UP000641206">
    <property type="component" value="Unassembled WGS sequence"/>
</dbReference>
<evidence type="ECO:0000256" key="1">
    <source>
        <dbReference type="ARBA" id="ARBA00023002"/>
    </source>
</evidence>
<sequence length="367" mass="40263">MRKVKVGIIGCGNISPIYFQAGEKFDILDIVACADLTLSKAKKRSEEFNVPRACTVDELLSDPEIEMVVNLTNPEAHSEVHLKTLEAGKHTYGEKPLATELEDAEKILSLAKEKGLLVGTAPDTFLGGGIQTCRKLIDDGWIGEPIAATAFMMSYGPESWHPNPGFLYKKGAGPMFDMGPYYLTALINLIGPVQRLSGSVRATFPERTITNELDYGKKIPVETPTHIAGVFEFQNGAIGTIITSFDVWGTKTPHIEIYGTTGTLIVPDPNAFGGPVSVKRQDYEDFVNIPLTHGFSENSRGLGLLDMVYAILNNRAHRANGQIGYHVLELMHGFHIASNESKYYEVKSTCEKPASLPMNFLKNSLEI</sequence>